<comment type="caution">
    <text evidence="2">The sequence shown here is derived from an EMBL/GenBank/DDBJ whole genome shotgun (WGS) entry which is preliminary data.</text>
</comment>
<dbReference type="PANTHER" id="PTHR10775">
    <property type="entry name" value="OS08G0208400 PROTEIN"/>
    <property type="match status" value="1"/>
</dbReference>
<dbReference type="EMBL" id="QGNW01000163">
    <property type="protein sequence ID" value="RVW89493.1"/>
    <property type="molecule type" value="Genomic_DNA"/>
</dbReference>
<evidence type="ECO:0000313" key="3">
    <source>
        <dbReference type="Proteomes" id="UP000288805"/>
    </source>
</evidence>
<dbReference type="InterPro" id="IPR029480">
    <property type="entry name" value="Transpos_assoc"/>
</dbReference>
<name>A0A438HYE9_VITVI</name>
<accession>A0A438HYE9</accession>
<reference evidence="2 3" key="1">
    <citation type="journal article" date="2018" name="PLoS Genet.">
        <title>Population sequencing reveals clonal diversity and ancestral inbreeding in the grapevine cultivar Chardonnay.</title>
        <authorList>
            <person name="Roach M.J."/>
            <person name="Johnson D.L."/>
            <person name="Bohlmann J."/>
            <person name="van Vuuren H.J."/>
            <person name="Jones S.J."/>
            <person name="Pretorius I.S."/>
            <person name="Schmidt S.A."/>
            <person name="Borneman A.R."/>
        </authorList>
    </citation>
    <scope>NUCLEOTIDE SEQUENCE [LARGE SCALE GENOMIC DNA]</scope>
    <source>
        <strain evidence="3">cv. Chardonnay</strain>
        <tissue evidence="2">Leaf</tissue>
    </source>
</reference>
<organism evidence="2 3">
    <name type="scientific">Vitis vinifera</name>
    <name type="common">Grape</name>
    <dbReference type="NCBI Taxonomy" id="29760"/>
    <lineage>
        <taxon>Eukaryota</taxon>
        <taxon>Viridiplantae</taxon>
        <taxon>Streptophyta</taxon>
        <taxon>Embryophyta</taxon>
        <taxon>Tracheophyta</taxon>
        <taxon>Spermatophyta</taxon>
        <taxon>Magnoliopsida</taxon>
        <taxon>eudicotyledons</taxon>
        <taxon>Gunneridae</taxon>
        <taxon>Pentapetalae</taxon>
        <taxon>rosids</taxon>
        <taxon>Vitales</taxon>
        <taxon>Vitaceae</taxon>
        <taxon>Viteae</taxon>
        <taxon>Vitis</taxon>
    </lineage>
</organism>
<protein>
    <recommendedName>
        <fullName evidence="1">Transposase-associated domain-containing protein</fullName>
    </recommendedName>
</protein>
<feature type="domain" description="Transposase-associated" evidence="1">
    <location>
        <begin position="5"/>
        <end position="77"/>
    </location>
</feature>
<dbReference type="Pfam" id="PF13963">
    <property type="entry name" value="Transpos_assoc"/>
    <property type="match status" value="1"/>
</dbReference>
<evidence type="ECO:0000313" key="2">
    <source>
        <dbReference type="EMBL" id="RVW89493.1"/>
    </source>
</evidence>
<dbReference type="PANTHER" id="PTHR10775:SF182">
    <property type="entry name" value="TRANSPOSON, EN_SPM-LIKE, TRANSPOSASE-ASSOCIATED DOMAIN PROTEIN-RELATED"/>
    <property type="match status" value="1"/>
</dbReference>
<gene>
    <name evidence="2" type="ORF">CK203_043628</name>
</gene>
<evidence type="ECO:0000259" key="1">
    <source>
        <dbReference type="Pfam" id="PF13963"/>
    </source>
</evidence>
<dbReference type="AlphaFoldDB" id="A0A438HYE9"/>
<proteinExistence type="predicted"/>
<dbReference type="Proteomes" id="UP000288805">
    <property type="component" value="Unassembled WGS sequence"/>
</dbReference>
<sequence>MSIDKSWMQKSRISSEHDKGVLEFLDFAFSNALGKEILPYPCICCNNYLMQNRGIMYDHFLDNGIVRNYVRWLMHGEYEFYEPTNTNTNESDMHDEMQELLNDAFGVSNSNASMDFERSPHVHDDFEKPNKDANKFYNLLRDAKHELYSGWKSRDVHSTDEFNKSSKKKKIPAKVLCYFPSKPRLQRLYMSSKMASHMKWHVDGCLRGETMRHPVDSLAWKNFDEIHPSFALEP</sequence>